<keyword evidence="1" id="KW-0813">Transport</keyword>
<feature type="non-terminal residue" evidence="4">
    <location>
        <position position="1"/>
    </location>
</feature>
<dbReference type="SUPFAM" id="SSF47699">
    <property type="entry name" value="Bifunctional inhibitor/lipid-transfer protein/seed storage 2S albumin"/>
    <property type="match status" value="1"/>
</dbReference>
<evidence type="ECO:0000313" key="4">
    <source>
        <dbReference type="EMBL" id="KAL3375291.1"/>
    </source>
</evidence>
<dbReference type="AlphaFoldDB" id="A0ABD2V2P2"/>
<protein>
    <recommendedName>
        <fullName evidence="3">Bifunctional inhibitor/plant lipid transfer protein/seed storage helical domain-containing protein</fullName>
    </recommendedName>
</protein>
<gene>
    <name evidence="4" type="ORF">AABB24_006666</name>
</gene>
<dbReference type="PANTHER" id="PTHR33214:SF71">
    <property type="entry name" value="NON-SPECIFIC LIPID-TRANSFER PROTEIN 2-LIKE"/>
    <property type="match status" value="1"/>
</dbReference>
<organism evidence="4 5">
    <name type="scientific">Solanum stoloniferum</name>
    <dbReference type="NCBI Taxonomy" id="62892"/>
    <lineage>
        <taxon>Eukaryota</taxon>
        <taxon>Viridiplantae</taxon>
        <taxon>Streptophyta</taxon>
        <taxon>Embryophyta</taxon>
        <taxon>Tracheophyta</taxon>
        <taxon>Spermatophyta</taxon>
        <taxon>Magnoliopsida</taxon>
        <taxon>eudicotyledons</taxon>
        <taxon>Gunneridae</taxon>
        <taxon>Pentapetalae</taxon>
        <taxon>asterids</taxon>
        <taxon>lamiids</taxon>
        <taxon>Solanales</taxon>
        <taxon>Solanaceae</taxon>
        <taxon>Solanoideae</taxon>
        <taxon>Solaneae</taxon>
        <taxon>Solanum</taxon>
    </lineage>
</organism>
<evidence type="ECO:0000256" key="2">
    <source>
        <dbReference type="ARBA" id="ARBA00023121"/>
    </source>
</evidence>
<feature type="domain" description="Bifunctional inhibitor/plant lipid transfer protein/seed storage helical" evidence="3">
    <location>
        <begin position="58"/>
        <end position="123"/>
    </location>
</feature>
<evidence type="ECO:0000259" key="3">
    <source>
        <dbReference type="SMART" id="SM00499"/>
    </source>
</evidence>
<reference evidence="4 5" key="1">
    <citation type="submission" date="2024-05" db="EMBL/GenBank/DDBJ databases">
        <title>De novo assembly of an allotetraploid wild potato.</title>
        <authorList>
            <person name="Hosaka A.J."/>
        </authorList>
    </citation>
    <scope>NUCLEOTIDE SEQUENCE [LARGE SCALE GENOMIC DNA]</scope>
    <source>
        <tissue evidence="4">Young leaves</tissue>
    </source>
</reference>
<dbReference type="PANTHER" id="PTHR33214">
    <property type="entry name" value="BIFUNCTIONAL INHIBITOR/LIPID-TRANSFER PROTEIN/SEED STORAGE 2S ALBUMIN SUPERFAMILY PROTEIN"/>
    <property type="match status" value="1"/>
</dbReference>
<dbReference type="SMART" id="SM00499">
    <property type="entry name" value="AAI"/>
    <property type="match status" value="1"/>
</dbReference>
<keyword evidence="5" id="KW-1185">Reference proteome</keyword>
<proteinExistence type="predicted"/>
<dbReference type="Pfam" id="PF00234">
    <property type="entry name" value="Tryp_alpha_amyl"/>
    <property type="match status" value="1"/>
</dbReference>
<evidence type="ECO:0000313" key="5">
    <source>
        <dbReference type="Proteomes" id="UP001627284"/>
    </source>
</evidence>
<dbReference type="InterPro" id="IPR016140">
    <property type="entry name" value="Bifunc_inhib/LTP/seed_store"/>
</dbReference>
<name>A0ABD2V2P2_9SOLN</name>
<dbReference type="Proteomes" id="UP001627284">
    <property type="component" value="Unassembled WGS sequence"/>
</dbReference>
<dbReference type="InterPro" id="IPR036312">
    <property type="entry name" value="Bifun_inhib/LTP/seed_sf"/>
</dbReference>
<dbReference type="GO" id="GO:0008289">
    <property type="term" value="F:lipid binding"/>
    <property type="evidence" value="ECO:0007669"/>
    <property type="project" value="UniProtKB-KW"/>
</dbReference>
<comment type="caution">
    <text evidence="4">The sequence shown here is derived from an EMBL/GenBank/DDBJ whole genome shotgun (WGS) entry which is preliminary data.</text>
</comment>
<dbReference type="Gene3D" id="1.10.110.10">
    <property type="entry name" value="Plant lipid-transfer and hydrophobic proteins"/>
    <property type="match status" value="1"/>
</dbReference>
<dbReference type="EMBL" id="JBJKTR010000003">
    <property type="protein sequence ID" value="KAL3375291.1"/>
    <property type="molecule type" value="Genomic_DNA"/>
</dbReference>
<keyword evidence="2" id="KW-0446">Lipid-binding</keyword>
<sequence length="123" mass="13251">IELLTMLKCSNSLLSIEAKKEKKKQLQVTVMKTASKLAVLTVLVLLLAEAHISVAVTCSAIQLSPCLGAITSNSAPSTLCCSRIREQKPCLCTYLKNPTLRNYVNSPGAKKVARTCGVPYPKC</sequence>
<dbReference type="CDD" id="cd01959">
    <property type="entry name" value="nsLTP2"/>
    <property type="match status" value="1"/>
</dbReference>
<dbReference type="InterPro" id="IPR033872">
    <property type="entry name" value="nsLTP2"/>
</dbReference>
<accession>A0ABD2V2P2</accession>
<evidence type="ECO:0000256" key="1">
    <source>
        <dbReference type="ARBA" id="ARBA00022448"/>
    </source>
</evidence>